<protein>
    <submittedName>
        <fullName evidence="1">Protein CREG2</fullName>
    </submittedName>
</protein>
<organism evidence="1 2">
    <name type="scientific">Nibea albiflora</name>
    <name type="common">Yellow drum</name>
    <name type="synonym">Corvina albiflora</name>
    <dbReference type="NCBI Taxonomy" id="240163"/>
    <lineage>
        <taxon>Eukaryota</taxon>
        <taxon>Metazoa</taxon>
        <taxon>Chordata</taxon>
        <taxon>Craniata</taxon>
        <taxon>Vertebrata</taxon>
        <taxon>Euteleostomi</taxon>
        <taxon>Actinopterygii</taxon>
        <taxon>Neopterygii</taxon>
        <taxon>Teleostei</taxon>
        <taxon>Neoteleostei</taxon>
        <taxon>Acanthomorphata</taxon>
        <taxon>Eupercaria</taxon>
        <taxon>Sciaenidae</taxon>
        <taxon>Nibea</taxon>
    </lineage>
</organism>
<comment type="caution">
    <text evidence="1">The sequence shown here is derived from an EMBL/GenBank/DDBJ whole genome shotgun (WGS) entry which is preliminary data.</text>
</comment>
<gene>
    <name evidence="1" type="primary">CREG2</name>
    <name evidence="1" type="ORF">GBF38_016855</name>
</gene>
<evidence type="ECO:0000313" key="2">
    <source>
        <dbReference type="Proteomes" id="UP000805704"/>
    </source>
</evidence>
<proteinExistence type="predicted"/>
<dbReference type="EMBL" id="CM024796">
    <property type="protein sequence ID" value="KAG8000486.1"/>
    <property type="molecule type" value="Genomic_DNA"/>
</dbReference>
<sequence length="895" mass="98813">MRARYFPLALFACVLCVCQSYTLRSSVSWVVSSSDVVEDADLSEEVAPAMLVDGAGLWKQAYPSNVLGDSEERPGGELVKPEDDNVAQLSSRLFSYRLEKVKKSASTSTTSSSSPPPHQETARTARYIAHYSDWGHLATISTQDKKTSVIGRGANTNSTDTMSSANNDTTDQEPPRVSPQRIQPLVDLIVAQLTATQWAKVTSGSVDQETKEAITGMCVDLVNALCKLVYEEFENRLSQSKRKTAESPEVIYEEEIQRYLGTSITDAFESVTGSPVSKKSAERLTDLVSKEVTERINSPAEVSSRGSEFKITRRLQIIAKHVIHLLKHCKTKMSCASGTRTTDSQSPRTAERTSPAELESLREETPVSLFGAEDRRSVGSFMDTTTEAVKQILLEHVSDPEVKFNADISEEEHLQIVNSINENADETASEIAQYIWSNREECGLNNDGTPRPDAQSSRINCWNVVANKIKILFVRKFAKEAIATFMVKLRSKLDCKKASLDVLIPAADKVVQDMIPENPEECPYKTMAICINNGQHEAHSQQLGHIIFENLQRVRGARKVNLVTIQMEVDRFMNMMRNWLYQQRQKLTKVNNRVFKSLKKIQGALDLPELPEDIVTPVESAAPSTTAESGVNGDEDIITTPVTEPRPPSITDEPGDEDISTTPVTEPRPPSITDEPGDKDVSTTPGTEPRPPSITDEPGDKDVSTTPVPEPRPPSITDEPGVADKGMSVRSPSIADEDDDYTPKFECVGARVPDKTALRDSTRPSANMYRGLLVMAVVDQCLKKTQITVSNDESTRIISTLKDMFHIGNVDFQPTGREIKETAKAVHKNLCATMGGKGVVAMNLLSEDSEFYECVIETLKSQLAKPKKTGIKTFFTTLLHIVSKPFERCPCSVCD</sequence>
<keyword evidence="2" id="KW-1185">Reference proteome</keyword>
<reference evidence="1" key="1">
    <citation type="submission" date="2020-04" db="EMBL/GenBank/DDBJ databases">
        <title>A chromosome-scale assembly and high-density genetic map of the yellow drum (Nibea albiflora) genome.</title>
        <authorList>
            <person name="Xu D."/>
            <person name="Zhang W."/>
            <person name="Chen R."/>
            <person name="Tan P."/>
            <person name="Wang L."/>
            <person name="Song H."/>
            <person name="Tian L."/>
            <person name="Zhu Q."/>
            <person name="Wang B."/>
        </authorList>
    </citation>
    <scope>NUCLEOTIDE SEQUENCE</scope>
    <source>
        <strain evidence="1">ZJHYS-2018</strain>
    </source>
</reference>
<evidence type="ECO:0000313" key="1">
    <source>
        <dbReference type="EMBL" id="KAG8000486.1"/>
    </source>
</evidence>
<name>A0ACB7EI13_NIBAL</name>
<accession>A0ACB7EI13</accession>
<dbReference type="Proteomes" id="UP000805704">
    <property type="component" value="Chromosome 8"/>
</dbReference>